<evidence type="ECO:0000313" key="1">
    <source>
        <dbReference type="EMBL" id="WVX51246.1"/>
    </source>
</evidence>
<protein>
    <submittedName>
        <fullName evidence="1">Uncharacterized protein</fullName>
    </submittedName>
</protein>
<proteinExistence type="predicted"/>
<reference evidence="1 2" key="1">
    <citation type="submission" date="2015-07" db="EMBL/GenBank/DDBJ databases">
        <authorList>
            <person name="Voget S."/>
            <person name="Dogs M."/>
            <person name="Brinkhoff T.H."/>
            <person name="Daniel R."/>
        </authorList>
    </citation>
    <scope>NUCLEOTIDE SEQUENCE [LARGE SCALE GENOMIC DNA]</scope>
    <source>
        <strain evidence="1 2">B14</strain>
    </source>
</reference>
<keyword evidence="2" id="KW-1185">Reference proteome</keyword>
<sequence>MMRTITLGSTISVQGTYVRALPDGRIVVKVDDTSFAGAPVTKAA</sequence>
<dbReference type="EMBL" id="CP143423">
    <property type="protein sequence ID" value="WVX51246.1"/>
    <property type="molecule type" value="Genomic_DNA"/>
</dbReference>
<evidence type="ECO:0000313" key="2">
    <source>
        <dbReference type="Proteomes" id="UP001318682"/>
    </source>
</evidence>
<dbReference type="Proteomes" id="UP001318682">
    <property type="component" value="Chromosome"/>
</dbReference>
<accession>A0ABZ2BZU1</accession>
<reference evidence="2" key="2">
    <citation type="submission" date="2024-01" db="EMBL/GenBank/DDBJ databases">
        <title>Roseobacter fucihabitans sp. nov., isolated from the brown alga Fucus spiralis.</title>
        <authorList>
            <person name="Hahnke S."/>
            <person name="Berger M."/>
            <person name="Schlingloff A."/>
            <person name="Athale I."/>
            <person name="Neumann-Schaal M."/>
            <person name="Adenaya A."/>
            <person name="Poehlein A."/>
            <person name="Daniel R."/>
            <person name="Pertersen J."/>
            <person name="Brinkhoff T."/>
        </authorList>
    </citation>
    <scope>NUCLEOTIDE SEQUENCE [LARGE SCALE GENOMIC DNA]</scope>
    <source>
        <strain evidence="2">B14</strain>
    </source>
</reference>
<name>A0ABZ2BZU1_9RHOB</name>
<gene>
    <name evidence="1" type="ORF">ROLI_043470</name>
</gene>
<organism evidence="1 2">
    <name type="scientific">Roseobacter fucihabitans</name>
    <dbReference type="NCBI Taxonomy" id="1537242"/>
    <lineage>
        <taxon>Bacteria</taxon>
        <taxon>Pseudomonadati</taxon>
        <taxon>Pseudomonadota</taxon>
        <taxon>Alphaproteobacteria</taxon>
        <taxon>Rhodobacterales</taxon>
        <taxon>Roseobacteraceae</taxon>
        <taxon>Roseobacter</taxon>
    </lineage>
</organism>